<dbReference type="Proteomes" id="UP000737171">
    <property type="component" value="Unassembled WGS sequence"/>
</dbReference>
<keyword evidence="1" id="KW-1133">Transmembrane helix</keyword>
<proteinExistence type="predicted"/>
<reference evidence="2 3" key="1">
    <citation type="submission" date="2020-05" db="EMBL/GenBank/DDBJ databases">
        <title>Aquincola sp. isolate from soil.</title>
        <authorList>
            <person name="Han J."/>
            <person name="Kim D.-U."/>
        </authorList>
    </citation>
    <scope>NUCLEOTIDE SEQUENCE [LARGE SCALE GENOMIC DNA]</scope>
    <source>
        <strain evidence="2 3">S2</strain>
    </source>
</reference>
<comment type="caution">
    <text evidence="2">The sequence shown here is derived from an EMBL/GenBank/DDBJ whole genome shotgun (WGS) entry which is preliminary data.</text>
</comment>
<feature type="transmembrane region" description="Helical" evidence="1">
    <location>
        <begin position="81"/>
        <end position="108"/>
    </location>
</feature>
<accession>A0ABX2ETW3</accession>
<evidence type="ECO:0000313" key="2">
    <source>
        <dbReference type="EMBL" id="NRF72038.1"/>
    </source>
</evidence>
<keyword evidence="1" id="KW-0812">Transmembrane</keyword>
<protein>
    <submittedName>
        <fullName evidence="2">Uncharacterized protein</fullName>
    </submittedName>
</protein>
<organism evidence="2 3">
    <name type="scientific">Pseudaquabacterium terrae</name>
    <dbReference type="NCBI Taxonomy" id="2732868"/>
    <lineage>
        <taxon>Bacteria</taxon>
        <taxon>Pseudomonadati</taxon>
        <taxon>Pseudomonadota</taxon>
        <taxon>Betaproteobacteria</taxon>
        <taxon>Burkholderiales</taxon>
        <taxon>Sphaerotilaceae</taxon>
        <taxon>Pseudaquabacterium</taxon>
    </lineage>
</organism>
<keyword evidence="1" id="KW-0472">Membrane</keyword>
<evidence type="ECO:0000256" key="1">
    <source>
        <dbReference type="SAM" id="Phobius"/>
    </source>
</evidence>
<gene>
    <name evidence="2" type="ORF">HLB44_34140</name>
</gene>
<dbReference type="RefSeq" id="WP_173134511.1">
    <property type="nucleotide sequence ID" value="NZ_JABRWJ010000017.1"/>
</dbReference>
<sequence length="120" mass="12936">MIIAIWIITAVLLALWSFAGWAMHALLVSGTQWIGDLKPLLDRIPHAAVVEQWIPGWIDALKLALDAMQGLFAWLGGAAPVLVWVVWGLGTGVLLLLALILTMVVALIRKNSPPQQPSAA</sequence>
<dbReference type="EMBL" id="JABRWJ010000017">
    <property type="protein sequence ID" value="NRF72038.1"/>
    <property type="molecule type" value="Genomic_DNA"/>
</dbReference>
<keyword evidence="3" id="KW-1185">Reference proteome</keyword>
<name>A0ABX2ETW3_9BURK</name>
<evidence type="ECO:0000313" key="3">
    <source>
        <dbReference type="Proteomes" id="UP000737171"/>
    </source>
</evidence>